<dbReference type="AlphaFoldDB" id="A0A3P5X653"/>
<sequence>MKDVLDGASTRFLATDGHGGYNQLFRKPGTNEGMYSARCWAHARRKFFETCLATKSPQANKIVKLIRKMYAVEKAARGLPPEEREKLRQEKSRPALTGIRTELERNAPKASGLMKQAINYTLKAFDALQQFIFDGRIEIETNAVERCIRSIALTKKNSLFAGNHQAAKVWAILYRPSGICSC</sequence>
<dbReference type="OrthoDB" id="9800877at2"/>
<dbReference type="Proteomes" id="UP000277498">
    <property type="component" value="Unassembled WGS sequence"/>
</dbReference>
<dbReference type="InterPro" id="IPR004291">
    <property type="entry name" value="Transposase_IS66_central"/>
</dbReference>
<dbReference type="RefSeq" id="WP_160144550.1">
    <property type="nucleotide sequence ID" value="NZ_UXAW01000048.1"/>
</dbReference>
<feature type="domain" description="Transposase IS66 central" evidence="1">
    <location>
        <begin position="3"/>
        <end position="168"/>
    </location>
</feature>
<dbReference type="InterPro" id="IPR052344">
    <property type="entry name" value="Transposase-related"/>
</dbReference>
<evidence type="ECO:0000313" key="3">
    <source>
        <dbReference type="Proteomes" id="UP000277498"/>
    </source>
</evidence>
<dbReference type="PANTHER" id="PTHR33678">
    <property type="entry name" value="BLL1576 PROTEIN"/>
    <property type="match status" value="1"/>
</dbReference>
<evidence type="ECO:0000313" key="2">
    <source>
        <dbReference type="EMBL" id="VDC23739.1"/>
    </source>
</evidence>
<proteinExistence type="predicted"/>
<dbReference type="EMBL" id="UXAW01000048">
    <property type="protein sequence ID" value="VDC23739.1"/>
    <property type="molecule type" value="Genomic_DNA"/>
</dbReference>
<accession>A0A3P5X653</accession>
<organism evidence="2 3">
    <name type="scientific">Pseudogemmobacter humi</name>
    <dbReference type="NCBI Taxonomy" id="2483812"/>
    <lineage>
        <taxon>Bacteria</taxon>
        <taxon>Pseudomonadati</taxon>
        <taxon>Pseudomonadota</taxon>
        <taxon>Alphaproteobacteria</taxon>
        <taxon>Rhodobacterales</taxon>
        <taxon>Paracoccaceae</taxon>
        <taxon>Pseudogemmobacter</taxon>
    </lineage>
</organism>
<keyword evidence="3" id="KW-1185">Reference proteome</keyword>
<name>A0A3P5X653_9RHOB</name>
<protein>
    <submittedName>
        <fullName evidence="2">Transposase IS66 family protein</fullName>
    </submittedName>
</protein>
<gene>
    <name evidence="2" type="ORF">XINFAN_01160</name>
</gene>
<dbReference type="Pfam" id="PF03050">
    <property type="entry name" value="DDE_Tnp_IS66"/>
    <property type="match status" value="1"/>
</dbReference>
<reference evidence="2 3" key="1">
    <citation type="submission" date="2018-11" db="EMBL/GenBank/DDBJ databases">
        <authorList>
            <person name="Criscuolo A."/>
        </authorList>
    </citation>
    <scope>NUCLEOTIDE SEQUENCE [LARGE SCALE GENOMIC DNA]</scope>
    <source>
        <strain evidence="2">ACIP111625</strain>
    </source>
</reference>
<dbReference type="PANTHER" id="PTHR33678:SF1">
    <property type="entry name" value="BLL1576 PROTEIN"/>
    <property type="match status" value="1"/>
</dbReference>
<evidence type="ECO:0000259" key="1">
    <source>
        <dbReference type="Pfam" id="PF03050"/>
    </source>
</evidence>